<dbReference type="Gene3D" id="1.10.1660.10">
    <property type="match status" value="1"/>
</dbReference>
<feature type="compositionally biased region" description="Low complexity" evidence="1">
    <location>
        <begin position="108"/>
        <end position="120"/>
    </location>
</feature>
<dbReference type="InterPro" id="IPR009061">
    <property type="entry name" value="DNA-bd_dom_put_sf"/>
</dbReference>
<name>A0ABN0SSG2_9MICO</name>
<dbReference type="CDD" id="cd04780">
    <property type="entry name" value="HTH_MerR-like_sg5"/>
    <property type="match status" value="1"/>
</dbReference>
<dbReference type="RefSeq" id="WP_339393786.1">
    <property type="nucleotide sequence ID" value="NZ_BAAAAF010000017.1"/>
</dbReference>
<comment type="caution">
    <text evidence="3">The sequence shown here is derived from an EMBL/GenBank/DDBJ whole genome shotgun (WGS) entry which is preliminary data.</text>
</comment>
<accession>A0ABN0SSG2</accession>
<feature type="region of interest" description="Disordered" evidence="1">
    <location>
        <begin position="96"/>
        <end position="127"/>
    </location>
</feature>
<evidence type="ECO:0000313" key="4">
    <source>
        <dbReference type="Proteomes" id="UP001498238"/>
    </source>
</evidence>
<dbReference type="InterPro" id="IPR000551">
    <property type="entry name" value="MerR-type_HTH_dom"/>
</dbReference>
<evidence type="ECO:0000313" key="3">
    <source>
        <dbReference type="EMBL" id="GAA0037149.1"/>
    </source>
</evidence>
<dbReference type="Pfam" id="PF13411">
    <property type="entry name" value="MerR_1"/>
    <property type="match status" value="1"/>
</dbReference>
<organism evidence="3 4">
    <name type="scientific">Brevibacterium metallidurans</name>
    <dbReference type="NCBI Taxonomy" id="1482676"/>
    <lineage>
        <taxon>Bacteria</taxon>
        <taxon>Bacillati</taxon>
        <taxon>Actinomycetota</taxon>
        <taxon>Actinomycetes</taxon>
        <taxon>Micrococcales</taxon>
        <taxon>Brevibacteriaceae</taxon>
        <taxon>Brevibacterium</taxon>
    </lineage>
</organism>
<sequence>MKLRELARRTDVSTASIKYYIRLGVLGTGEKRNATTAVYGDAHVHRLALITWLRRELALPMSSIAVLTHAIDDETLDNLELMGVCQRLALGLDSCLDSAPEPQPTATPPTEGTGDAAAPPRRNDPDVITDLDAEVGDVLSDLGWPDVSPTARAAVAVCLRDLIDAGYDVGRDIVMTHATALAQIARENTLPISDSLTRDEIALAVIRGITLHNRLLISMSTLVHAAMSAQARKPRD</sequence>
<evidence type="ECO:0000259" key="2">
    <source>
        <dbReference type="Pfam" id="PF13411"/>
    </source>
</evidence>
<proteinExistence type="predicted"/>
<feature type="domain" description="HTH merR-type" evidence="2">
    <location>
        <begin position="1"/>
        <end position="65"/>
    </location>
</feature>
<dbReference type="SUPFAM" id="SSF46955">
    <property type="entry name" value="Putative DNA-binding domain"/>
    <property type="match status" value="1"/>
</dbReference>
<dbReference type="EMBL" id="BAAAAF010000017">
    <property type="protein sequence ID" value="GAA0037149.1"/>
    <property type="molecule type" value="Genomic_DNA"/>
</dbReference>
<protein>
    <recommendedName>
        <fullName evidence="2">HTH merR-type domain-containing protein</fullName>
    </recommendedName>
</protein>
<reference evidence="3 4" key="1">
    <citation type="submission" date="2024-01" db="EMBL/GenBank/DDBJ databases">
        <title>Characterization of antibiotic resistant novel bacterial strains and their environmental applications.</title>
        <authorList>
            <person name="Manzoor S."/>
            <person name="Abbas S."/>
            <person name="Arshad M."/>
            <person name="Ahmed I."/>
        </authorList>
    </citation>
    <scope>NUCLEOTIDE SEQUENCE [LARGE SCALE GENOMIC DNA]</scope>
    <source>
        <strain evidence="3 4">NCCP-602</strain>
    </source>
</reference>
<keyword evidence="4" id="KW-1185">Reference proteome</keyword>
<dbReference type="Proteomes" id="UP001498238">
    <property type="component" value="Unassembled WGS sequence"/>
</dbReference>
<evidence type="ECO:0000256" key="1">
    <source>
        <dbReference type="SAM" id="MobiDB-lite"/>
    </source>
</evidence>
<gene>
    <name evidence="3" type="ORF">NCCP602_31110</name>
</gene>